<evidence type="ECO:0000313" key="5">
    <source>
        <dbReference type="Proteomes" id="UP001231189"/>
    </source>
</evidence>
<dbReference type="AlphaFoldDB" id="A0AAD8TM15"/>
<reference evidence="4" key="1">
    <citation type="submission" date="2023-07" db="EMBL/GenBank/DDBJ databases">
        <title>A chromosome-level genome assembly of Lolium multiflorum.</title>
        <authorList>
            <person name="Chen Y."/>
            <person name="Copetti D."/>
            <person name="Kolliker R."/>
            <person name="Studer B."/>
        </authorList>
    </citation>
    <scope>NUCLEOTIDE SEQUENCE</scope>
    <source>
        <strain evidence="4">02402/16</strain>
        <tissue evidence="4">Leaf</tissue>
    </source>
</reference>
<evidence type="ECO:0000313" key="4">
    <source>
        <dbReference type="EMBL" id="KAK1685565.1"/>
    </source>
</evidence>
<dbReference type="Pfam" id="PF10551">
    <property type="entry name" value="MULE"/>
    <property type="match status" value="1"/>
</dbReference>
<dbReference type="InterPro" id="IPR004330">
    <property type="entry name" value="FAR1_DNA_bnd_dom"/>
</dbReference>
<name>A0AAD8TM15_LOLMU</name>
<dbReference type="Pfam" id="PF03101">
    <property type="entry name" value="FAR1"/>
    <property type="match status" value="1"/>
</dbReference>
<evidence type="ECO:0000259" key="3">
    <source>
        <dbReference type="Pfam" id="PF10551"/>
    </source>
</evidence>
<protein>
    <recommendedName>
        <fullName evidence="6">Protein FAR1-RELATED SEQUENCE</fullName>
    </recommendedName>
</protein>
<dbReference type="EMBL" id="JAUUTY010000002">
    <property type="protein sequence ID" value="KAK1685565.1"/>
    <property type="molecule type" value="Genomic_DNA"/>
</dbReference>
<feature type="compositionally biased region" description="Basic residues" evidence="1">
    <location>
        <begin position="626"/>
        <end position="638"/>
    </location>
</feature>
<feature type="compositionally biased region" description="Basic residues" evidence="1">
    <location>
        <begin position="645"/>
        <end position="659"/>
    </location>
</feature>
<proteinExistence type="predicted"/>
<evidence type="ECO:0008006" key="6">
    <source>
        <dbReference type="Google" id="ProtNLM"/>
    </source>
</evidence>
<keyword evidence="5" id="KW-1185">Reference proteome</keyword>
<feature type="region of interest" description="Disordered" evidence="1">
    <location>
        <begin position="110"/>
        <end position="139"/>
    </location>
</feature>
<accession>A0AAD8TM15</accession>
<feature type="domain" description="FAR1" evidence="2">
    <location>
        <begin position="187"/>
        <end position="279"/>
    </location>
</feature>
<dbReference type="InterPro" id="IPR018289">
    <property type="entry name" value="MULE_transposase_dom"/>
</dbReference>
<evidence type="ECO:0000256" key="1">
    <source>
        <dbReference type="SAM" id="MobiDB-lite"/>
    </source>
</evidence>
<feature type="region of interest" description="Disordered" evidence="1">
    <location>
        <begin position="1"/>
        <end position="26"/>
    </location>
</feature>
<evidence type="ECO:0000259" key="2">
    <source>
        <dbReference type="Pfam" id="PF03101"/>
    </source>
</evidence>
<gene>
    <name evidence="4" type="ORF">QYE76_046413</name>
</gene>
<organism evidence="4 5">
    <name type="scientific">Lolium multiflorum</name>
    <name type="common">Italian ryegrass</name>
    <name type="synonym">Lolium perenne subsp. multiflorum</name>
    <dbReference type="NCBI Taxonomy" id="4521"/>
    <lineage>
        <taxon>Eukaryota</taxon>
        <taxon>Viridiplantae</taxon>
        <taxon>Streptophyta</taxon>
        <taxon>Embryophyta</taxon>
        <taxon>Tracheophyta</taxon>
        <taxon>Spermatophyta</taxon>
        <taxon>Magnoliopsida</taxon>
        <taxon>Liliopsida</taxon>
        <taxon>Poales</taxon>
        <taxon>Poaceae</taxon>
        <taxon>BOP clade</taxon>
        <taxon>Pooideae</taxon>
        <taxon>Poodae</taxon>
        <taxon>Poeae</taxon>
        <taxon>Poeae Chloroplast Group 2 (Poeae type)</taxon>
        <taxon>Loliodinae</taxon>
        <taxon>Loliinae</taxon>
        <taxon>Lolium</taxon>
    </lineage>
</organism>
<dbReference type="Proteomes" id="UP001231189">
    <property type="component" value="Unassembled WGS sequence"/>
</dbReference>
<feature type="domain" description="MULE transposase" evidence="3">
    <location>
        <begin position="399"/>
        <end position="467"/>
    </location>
</feature>
<dbReference type="PANTHER" id="PTHR47718:SF5">
    <property type="entry name" value="PROTEIN FAR1-RELATED SEQUENCE 8-LIKE"/>
    <property type="match status" value="1"/>
</dbReference>
<feature type="region of interest" description="Disordered" evidence="1">
    <location>
        <begin position="617"/>
        <end position="678"/>
    </location>
</feature>
<dbReference type="PANTHER" id="PTHR47718">
    <property type="entry name" value="OS01G0519700 PROTEIN"/>
    <property type="match status" value="1"/>
</dbReference>
<sequence length="678" mass="77209">MEEDDVDGGKTQGFDADPGLENQQASQGQYTQLMQDMIFLGSQGDPSLQNMSYLELLGVGPSNENQNMLDTQDVHHGNRRSDIGLLDDNPWGVGLFENMGIEEVVCEEPQFGAPETRSSQSANKEATADASAETNDGKQVEMLLSEDIEDFLENERRKAEGVSETSIEEELKPCMGMKFSTKEEGQQFFNFYSSVVGFSVAVVNSYRTTSKKRNNEITKVVMQCNKHGRTVEVGREHLVPQRRSTVITKTGCKVEMRITEKNKVWEITRLNLEHNHELSPNSRFFRSHKYMSPEEKDLIRTLKYTNTPTGKIVDILAYVRGGIGCLPYTKKMVSNYGTEINKELQNTDMMEVVQMFNKKQADSPGFYYSFQLDSDNKVRSIFWSDQKSRLYYEQCGDCLSFDTTFLTNKYNLPFAPFVGVSPHGNTYLFACAFIVNEKADTFKWLFEQFLTAMDGVPPVSIITDGDREKYFIDRWRKKSMKVQLIKEPEIHGDNPALMFNVLSKRLVRTASTASKKKRKYSYLLQEIDRIEKVMIDMDNEDAQSTDAVTMTTRTVTNVSSGNDGDATSANIELQDPDVVNTKGRPRMLTIREAIKQNKFYTCSHCGSNEHTIKKCTNKDKHYDLPKRKRSRPNPRNRKKSEASKKSKNSKPKNTSKKKSKQDASSSNEQVVEEVVQEE</sequence>
<comment type="caution">
    <text evidence="4">The sequence shown here is derived from an EMBL/GenBank/DDBJ whole genome shotgun (WGS) entry which is preliminary data.</text>
</comment>